<organism evidence="5 6">
    <name type="scientific">Candidatus Doudnabacteria bacterium RIFCSPHIGHO2_01_FULL_46_14</name>
    <dbReference type="NCBI Taxonomy" id="1817824"/>
    <lineage>
        <taxon>Bacteria</taxon>
        <taxon>Candidatus Doudnaibacteriota</taxon>
    </lineage>
</organism>
<name>A0A1F5NKW9_9BACT</name>
<keyword evidence="1" id="KW-0805">Transcription regulation</keyword>
<feature type="domain" description="HTH arsR-type" evidence="4">
    <location>
        <begin position="1"/>
        <end position="98"/>
    </location>
</feature>
<dbReference type="PANTHER" id="PTHR43132:SF2">
    <property type="entry name" value="ARSENICAL RESISTANCE OPERON REPRESSOR ARSR-RELATED"/>
    <property type="match status" value="1"/>
</dbReference>
<keyword evidence="3" id="KW-0804">Transcription</keyword>
<dbReference type="PANTHER" id="PTHR43132">
    <property type="entry name" value="ARSENICAL RESISTANCE OPERON REPRESSOR ARSR-RELATED"/>
    <property type="match status" value="1"/>
</dbReference>
<gene>
    <name evidence="5" type="ORF">A2751_03485</name>
</gene>
<dbReference type="EMBL" id="MFEK01000014">
    <property type="protein sequence ID" value="OGE78193.1"/>
    <property type="molecule type" value="Genomic_DNA"/>
</dbReference>
<dbReference type="Proteomes" id="UP000176864">
    <property type="component" value="Unassembled WGS sequence"/>
</dbReference>
<protein>
    <recommendedName>
        <fullName evidence="4">HTH arsR-type domain-containing protein</fullName>
    </recommendedName>
</protein>
<dbReference type="Gene3D" id="1.10.10.10">
    <property type="entry name" value="Winged helix-like DNA-binding domain superfamily/Winged helix DNA-binding domain"/>
    <property type="match status" value="1"/>
</dbReference>
<reference evidence="5 6" key="1">
    <citation type="journal article" date="2016" name="Nat. Commun.">
        <title>Thousands of microbial genomes shed light on interconnected biogeochemical processes in an aquifer system.</title>
        <authorList>
            <person name="Anantharaman K."/>
            <person name="Brown C.T."/>
            <person name="Hug L.A."/>
            <person name="Sharon I."/>
            <person name="Castelle C.J."/>
            <person name="Probst A.J."/>
            <person name="Thomas B.C."/>
            <person name="Singh A."/>
            <person name="Wilkins M.J."/>
            <person name="Karaoz U."/>
            <person name="Brodie E.L."/>
            <person name="Williams K.H."/>
            <person name="Hubbard S.S."/>
            <person name="Banfield J.F."/>
        </authorList>
    </citation>
    <scope>NUCLEOTIDE SEQUENCE [LARGE SCALE GENOMIC DNA]</scope>
</reference>
<dbReference type="InterPro" id="IPR011991">
    <property type="entry name" value="ArsR-like_HTH"/>
</dbReference>
<dbReference type="STRING" id="1817824.A2751_03485"/>
<dbReference type="GO" id="GO:0003677">
    <property type="term" value="F:DNA binding"/>
    <property type="evidence" value="ECO:0007669"/>
    <property type="project" value="UniProtKB-KW"/>
</dbReference>
<dbReference type="SMART" id="SM00418">
    <property type="entry name" value="HTH_ARSR"/>
    <property type="match status" value="1"/>
</dbReference>
<comment type="caution">
    <text evidence="5">The sequence shown here is derived from an EMBL/GenBank/DDBJ whole genome shotgun (WGS) entry which is preliminary data.</text>
</comment>
<dbReference type="NCBIfam" id="NF033788">
    <property type="entry name" value="HTH_metalloreg"/>
    <property type="match status" value="1"/>
</dbReference>
<dbReference type="InterPro" id="IPR001845">
    <property type="entry name" value="HTH_ArsR_DNA-bd_dom"/>
</dbReference>
<evidence type="ECO:0000313" key="6">
    <source>
        <dbReference type="Proteomes" id="UP000176864"/>
    </source>
</evidence>
<dbReference type="InterPro" id="IPR036388">
    <property type="entry name" value="WH-like_DNA-bd_sf"/>
</dbReference>
<dbReference type="PRINTS" id="PR00778">
    <property type="entry name" value="HTHARSR"/>
</dbReference>
<proteinExistence type="predicted"/>
<evidence type="ECO:0000256" key="1">
    <source>
        <dbReference type="ARBA" id="ARBA00023015"/>
    </source>
</evidence>
<dbReference type="PROSITE" id="PS50987">
    <property type="entry name" value="HTH_ARSR_2"/>
    <property type="match status" value="1"/>
</dbReference>
<evidence type="ECO:0000256" key="2">
    <source>
        <dbReference type="ARBA" id="ARBA00023125"/>
    </source>
</evidence>
<dbReference type="AlphaFoldDB" id="A0A1F5NKW9"/>
<dbReference type="InterPro" id="IPR051011">
    <property type="entry name" value="Metal_resp_trans_reg"/>
</dbReference>
<evidence type="ECO:0000313" key="5">
    <source>
        <dbReference type="EMBL" id="OGE78193.1"/>
    </source>
</evidence>
<dbReference type="InterPro" id="IPR036390">
    <property type="entry name" value="WH_DNA-bd_sf"/>
</dbReference>
<keyword evidence="2" id="KW-0238">DNA-binding</keyword>
<evidence type="ECO:0000259" key="4">
    <source>
        <dbReference type="PROSITE" id="PS50987"/>
    </source>
</evidence>
<dbReference type="GO" id="GO:0003700">
    <property type="term" value="F:DNA-binding transcription factor activity"/>
    <property type="evidence" value="ECO:0007669"/>
    <property type="project" value="InterPro"/>
</dbReference>
<sequence>MKTRKNRELVLVFKTLGDINRYRIFRSLIEKKHMVVSNIAKTLSISMPLSSQHLKILTLSGLVNKKKHGRSVYYFLNLDNWSVRSIIKVFPINKKVSNK</sequence>
<dbReference type="SUPFAM" id="SSF46785">
    <property type="entry name" value="Winged helix' DNA-binding domain"/>
    <property type="match status" value="1"/>
</dbReference>
<dbReference type="CDD" id="cd00090">
    <property type="entry name" value="HTH_ARSR"/>
    <property type="match status" value="1"/>
</dbReference>
<evidence type="ECO:0000256" key="3">
    <source>
        <dbReference type="ARBA" id="ARBA00023163"/>
    </source>
</evidence>
<dbReference type="Pfam" id="PF12840">
    <property type="entry name" value="HTH_20"/>
    <property type="match status" value="1"/>
</dbReference>
<accession>A0A1F5NKW9</accession>